<evidence type="ECO:0000256" key="1">
    <source>
        <dbReference type="SAM" id="Phobius"/>
    </source>
</evidence>
<feature type="transmembrane region" description="Helical" evidence="1">
    <location>
        <begin position="24"/>
        <end position="41"/>
    </location>
</feature>
<dbReference type="PATRIC" id="fig|997347.4.peg.2137"/>
<dbReference type="AlphaFoldDB" id="F9ER00"/>
<keyword evidence="1" id="KW-0472">Membrane</keyword>
<sequence>MATIVFLLLFFSNSILVEMNENIIYVDIFKVFVVFFVLALGDQILMRNYLLTFFT</sequence>
<evidence type="ECO:0000313" key="2">
    <source>
        <dbReference type="EMBL" id="EGQ78620.1"/>
    </source>
</evidence>
<keyword evidence="3" id="KW-1185">Reference proteome</keyword>
<dbReference type="EMBL" id="AFQD01000482">
    <property type="protein sequence ID" value="EGQ78620.1"/>
    <property type="molecule type" value="Genomic_DNA"/>
</dbReference>
<organism evidence="2 3">
    <name type="scientific">Fusobacterium animalis ATCC 51191</name>
    <dbReference type="NCBI Taxonomy" id="997347"/>
    <lineage>
        <taxon>Bacteria</taxon>
        <taxon>Fusobacteriati</taxon>
        <taxon>Fusobacteriota</taxon>
        <taxon>Fusobacteriia</taxon>
        <taxon>Fusobacteriales</taxon>
        <taxon>Fusobacteriaceae</taxon>
        <taxon>Fusobacterium</taxon>
    </lineage>
</organism>
<gene>
    <name evidence="2" type="ORF">HMPREF9094_2355</name>
</gene>
<proteinExistence type="predicted"/>
<keyword evidence="1" id="KW-1133">Transmembrane helix</keyword>
<evidence type="ECO:0000313" key="3">
    <source>
        <dbReference type="Proteomes" id="UP000005392"/>
    </source>
</evidence>
<dbReference type="HOGENOM" id="CLU_3025726_0_0_0"/>
<protein>
    <submittedName>
        <fullName evidence="2">Uncharacterized protein</fullName>
    </submittedName>
</protein>
<keyword evidence="1" id="KW-0812">Transmembrane</keyword>
<accession>F9ER00</accession>
<comment type="caution">
    <text evidence="2">The sequence shown here is derived from an EMBL/GenBank/DDBJ whole genome shotgun (WGS) entry which is preliminary data.</text>
</comment>
<dbReference type="Proteomes" id="UP000005392">
    <property type="component" value="Unassembled WGS sequence"/>
</dbReference>
<name>F9ER00_9FUSO</name>
<reference evidence="2 3" key="1">
    <citation type="submission" date="2011-05" db="EMBL/GenBank/DDBJ databases">
        <authorList>
            <person name="Muzny D."/>
            <person name="Qin X."/>
            <person name="Deng J."/>
            <person name="Jiang H."/>
            <person name="Liu Y."/>
            <person name="Qu J."/>
            <person name="Song X.-Z."/>
            <person name="Zhang L."/>
            <person name="Thornton R."/>
            <person name="Coyle M."/>
            <person name="Francisco L."/>
            <person name="Jackson L."/>
            <person name="Javaid M."/>
            <person name="Korchina V."/>
            <person name="Kovar C."/>
            <person name="Mata R."/>
            <person name="Mathew T."/>
            <person name="Ngo R."/>
            <person name="Nguyen L."/>
            <person name="Nguyen N."/>
            <person name="Okwuonu G."/>
            <person name="Ongeri F."/>
            <person name="Pham C."/>
            <person name="Simmons D."/>
            <person name="Wilczek-Boney K."/>
            <person name="Hale W."/>
            <person name="Jakkamsetti A."/>
            <person name="Pham P."/>
            <person name="Ruth R."/>
            <person name="San Lucas F."/>
            <person name="Warren J."/>
            <person name="Zhang J."/>
            <person name="Zhao Z."/>
            <person name="Zhou C."/>
            <person name="Zhu D."/>
            <person name="Lee S."/>
            <person name="Bess C."/>
            <person name="Blankenburg K."/>
            <person name="Forbes L."/>
            <person name="Fu Q."/>
            <person name="Gubbala S."/>
            <person name="Hirani K."/>
            <person name="Jayaseelan J.C."/>
            <person name="Lara F."/>
            <person name="Munidasa M."/>
            <person name="Palculict T."/>
            <person name="Patil S."/>
            <person name="Pu L.-L."/>
            <person name="Saada N."/>
            <person name="Tang L."/>
            <person name="Weissenberger G."/>
            <person name="Zhu Y."/>
            <person name="Hemphill L."/>
            <person name="Shang Y."/>
            <person name="Youmans B."/>
            <person name="Ayvaz T."/>
            <person name="Ross M."/>
            <person name="Santibanez J."/>
            <person name="Aqrawi P."/>
            <person name="Gross S."/>
            <person name="Joshi V."/>
            <person name="Fowler G."/>
            <person name="Nazareth L."/>
            <person name="Reid J."/>
            <person name="Worley K."/>
            <person name="Petrosino J."/>
            <person name="Highlander S."/>
            <person name="Gibbs R."/>
        </authorList>
    </citation>
    <scope>NUCLEOTIDE SEQUENCE [LARGE SCALE GENOMIC DNA]</scope>
    <source>
        <strain evidence="2 3">ATCC 51191</strain>
    </source>
</reference>